<comment type="caution">
    <text evidence="3">The sequence shown here is derived from an EMBL/GenBank/DDBJ whole genome shotgun (WGS) entry which is preliminary data.</text>
</comment>
<dbReference type="GO" id="GO:0004081">
    <property type="term" value="F:bis(5'-nucleosyl)-tetraphosphatase (asymmetrical) activity"/>
    <property type="evidence" value="ECO:0007669"/>
    <property type="project" value="TreeGrafter"/>
</dbReference>
<organism evidence="3">
    <name type="scientific">mine drainage metagenome</name>
    <dbReference type="NCBI Taxonomy" id="410659"/>
    <lineage>
        <taxon>unclassified sequences</taxon>
        <taxon>metagenomes</taxon>
        <taxon>ecological metagenomes</taxon>
    </lineage>
</organism>
<feature type="domain" description="Nudix hydrolase" evidence="2">
    <location>
        <begin position="10"/>
        <end position="149"/>
    </location>
</feature>
<dbReference type="InterPro" id="IPR029033">
    <property type="entry name" value="His_PPase_superfam"/>
</dbReference>
<name>A0A1J5Q164_9ZZZZ</name>
<dbReference type="PROSITE" id="PS51462">
    <property type="entry name" value="NUDIX"/>
    <property type="match status" value="1"/>
</dbReference>
<dbReference type="Pfam" id="PF00293">
    <property type="entry name" value="NUDIX"/>
    <property type="match status" value="1"/>
</dbReference>
<dbReference type="PROSITE" id="PS00893">
    <property type="entry name" value="NUDIX_BOX"/>
    <property type="match status" value="1"/>
</dbReference>
<dbReference type="Gene3D" id="3.40.50.1240">
    <property type="entry name" value="Phosphoglycerate mutase-like"/>
    <property type="match status" value="1"/>
</dbReference>
<dbReference type="CDD" id="cd07067">
    <property type="entry name" value="HP_PGM_like"/>
    <property type="match status" value="1"/>
</dbReference>
<dbReference type="CDD" id="cd03673">
    <property type="entry name" value="NUDIX_Ap6A_hydrolase"/>
    <property type="match status" value="1"/>
</dbReference>
<dbReference type="InterPro" id="IPR013078">
    <property type="entry name" value="His_Pase_superF_clade-1"/>
</dbReference>
<keyword evidence="1 3" id="KW-0378">Hydrolase</keyword>
<accession>A0A1J5Q164</accession>
<dbReference type="EMBL" id="MLJW01001718">
    <property type="protein sequence ID" value="OIQ77008.1"/>
    <property type="molecule type" value="Genomic_DNA"/>
</dbReference>
<evidence type="ECO:0000259" key="2">
    <source>
        <dbReference type="PROSITE" id="PS51462"/>
    </source>
</evidence>
<dbReference type="PANTHER" id="PTHR21340:SF0">
    <property type="entry name" value="BIS(5'-NUCLEOSYL)-TETRAPHOSPHATASE [ASYMMETRICAL]"/>
    <property type="match status" value="1"/>
</dbReference>
<sequence>MSTPGTTHAGPIEAAGAVVWREHKGAIQVALVHRPRYRDWSWPKGKLDPGESTPQAAAREIAEETGHPVVLGIPLPGLEYVIADGRTKRVHYWAARVGGKRDVAALRARPTVPRAALDEIDDVRWVSIDDAPRELTRTEDRVPLEALVAQLDRGRLQTRALVIARHASARKRSGWEGNEHDRPLTPTGQVQARSLVPVLSAFGVRAVISSQWARCAMTIAPYALAADIEPRSSTFLTEADHERSPGRVAAEVRSALERRDDVVLCTHRPVLPTVLDVLGEHARRSVASALPIADPFLQPGEVLVAHVASTPKGPRVIAVETHLPPAE</sequence>
<dbReference type="InterPro" id="IPR015797">
    <property type="entry name" value="NUDIX_hydrolase-like_dom_sf"/>
</dbReference>
<dbReference type="InterPro" id="IPR000086">
    <property type="entry name" value="NUDIX_hydrolase_dom"/>
</dbReference>
<dbReference type="SUPFAM" id="SSF55811">
    <property type="entry name" value="Nudix"/>
    <property type="match status" value="1"/>
</dbReference>
<dbReference type="SUPFAM" id="SSF53254">
    <property type="entry name" value="Phosphoglycerate mutase-like"/>
    <property type="match status" value="1"/>
</dbReference>
<evidence type="ECO:0000313" key="3">
    <source>
        <dbReference type="EMBL" id="OIQ77008.1"/>
    </source>
</evidence>
<reference evidence="3" key="1">
    <citation type="submission" date="2016-10" db="EMBL/GenBank/DDBJ databases">
        <title>Sequence of Gallionella enrichment culture.</title>
        <authorList>
            <person name="Poehlein A."/>
            <person name="Muehling M."/>
            <person name="Daniel R."/>
        </authorList>
    </citation>
    <scope>NUCLEOTIDE SEQUENCE</scope>
</reference>
<dbReference type="GO" id="GO:0006754">
    <property type="term" value="P:ATP biosynthetic process"/>
    <property type="evidence" value="ECO:0007669"/>
    <property type="project" value="TreeGrafter"/>
</dbReference>
<dbReference type="Pfam" id="PF00300">
    <property type="entry name" value="His_Phos_1"/>
    <property type="match status" value="1"/>
</dbReference>
<dbReference type="PANTHER" id="PTHR21340">
    <property type="entry name" value="DIADENOSINE 5,5-P1,P4-TETRAPHOSPHATE PYROPHOSPHOHYDROLASE MUTT"/>
    <property type="match status" value="1"/>
</dbReference>
<dbReference type="InterPro" id="IPR020476">
    <property type="entry name" value="Nudix_hydrolase"/>
</dbReference>
<gene>
    <name evidence="3" type="primary">ndx1_2</name>
    <name evidence="3" type="ORF">GALL_413010</name>
</gene>
<dbReference type="GO" id="GO:0006167">
    <property type="term" value="P:AMP biosynthetic process"/>
    <property type="evidence" value="ECO:0007669"/>
    <property type="project" value="TreeGrafter"/>
</dbReference>
<dbReference type="AlphaFoldDB" id="A0A1J5Q164"/>
<proteinExistence type="predicted"/>
<protein>
    <submittedName>
        <fullName evidence="3">Diadenosine hexaphosphate hydrolase</fullName>
        <ecNumber evidence="3">3.6.1.61</ecNumber>
    </submittedName>
</protein>
<dbReference type="PRINTS" id="PR00502">
    <property type="entry name" value="NUDIXFAMILY"/>
</dbReference>
<dbReference type="EC" id="3.6.1.61" evidence="3"/>
<dbReference type="InterPro" id="IPR020084">
    <property type="entry name" value="NUDIX_hydrolase_CS"/>
</dbReference>
<dbReference type="InterPro" id="IPR051325">
    <property type="entry name" value="Nudix_hydrolase_domain"/>
</dbReference>
<dbReference type="SMART" id="SM00855">
    <property type="entry name" value="PGAM"/>
    <property type="match status" value="1"/>
</dbReference>
<dbReference type="Gene3D" id="3.90.79.10">
    <property type="entry name" value="Nucleoside Triphosphate Pyrophosphohydrolase"/>
    <property type="match status" value="1"/>
</dbReference>
<evidence type="ECO:0000256" key="1">
    <source>
        <dbReference type="ARBA" id="ARBA00022801"/>
    </source>
</evidence>